<dbReference type="PANTHER" id="PTHR12561">
    <property type="entry name" value="LIPOATE-PROTEIN LIGASE"/>
    <property type="match status" value="1"/>
</dbReference>
<name>A0A0B6ZNP8_9EUPU</name>
<dbReference type="GO" id="GO:0005739">
    <property type="term" value="C:mitochondrion"/>
    <property type="evidence" value="ECO:0007669"/>
    <property type="project" value="TreeGrafter"/>
</dbReference>
<dbReference type="InterPro" id="IPR004562">
    <property type="entry name" value="LipoylTrfase_LipoateP_Ligase"/>
</dbReference>
<evidence type="ECO:0000259" key="3">
    <source>
        <dbReference type="PROSITE" id="PS51733"/>
    </source>
</evidence>
<evidence type="ECO:0000256" key="2">
    <source>
        <dbReference type="ARBA" id="ARBA00008242"/>
    </source>
</evidence>
<comment type="pathway">
    <text evidence="1">Protein modification; protein lipoylation via exogenous pathway; protein N(6)-(lipoyl)lysine from lipoate: step 2/2.</text>
</comment>
<dbReference type="PROSITE" id="PS51733">
    <property type="entry name" value="BPL_LPL_CATALYTIC"/>
    <property type="match status" value="1"/>
</dbReference>
<dbReference type="InterPro" id="IPR045864">
    <property type="entry name" value="aa-tRNA-synth_II/BPL/LPL"/>
</dbReference>
<protein>
    <recommendedName>
        <fullName evidence="3">BPL/LPL catalytic domain-containing protein</fullName>
    </recommendedName>
</protein>
<dbReference type="CDD" id="cd16443">
    <property type="entry name" value="LplA"/>
    <property type="match status" value="1"/>
</dbReference>
<evidence type="ECO:0000313" key="4">
    <source>
        <dbReference type="EMBL" id="CEK69982.1"/>
    </source>
</evidence>
<feature type="domain" description="BPL/LPL catalytic" evidence="3">
    <location>
        <begin position="71"/>
        <end position="256"/>
    </location>
</feature>
<dbReference type="InterPro" id="IPR004143">
    <property type="entry name" value="BPL_LPL_catalytic"/>
</dbReference>
<dbReference type="EMBL" id="HACG01023118">
    <property type="protein sequence ID" value="CEK69983.1"/>
    <property type="molecule type" value="Transcribed_RNA"/>
</dbReference>
<dbReference type="Gene3D" id="3.30.930.10">
    <property type="entry name" value="Bira Bifunctional Protein, Domain 2"/>
    <property type="match status" value="1"/>
</dbReference>
<dbReference type="FunFam" id="3.30.930.10:FF:000045">
    <property type="entry name" value="lipoyltransferase 1, mitochondrial"/>
    <property type="match status" value="1"/>
</dbReference>
<dbReference type="Pfam" id="PF21948">
    <property type="entry name" value="LplA-B_cat"/>
    <property type="match status" value="1"/>
</dbReference>
<dbReference type="EMBL" id="HACG01023117">
    <property type="protein sequence ID" value="CEK69982.1"/>
    <property type="molecule type" value="Transcribed_RNA"/>
</dbReference>
<organism evidence="4">
    <name type="scientific">Arion vulgaris</name>
    <dbReference type="NCBI Taxonomy" id="1028688"/>
    <lineage>
        <taxon>Eukaryota</taxon>
        <taxon>Metazoa</taxon>
        <taxon>Spiralia</taxon>
        <taxon>Lophotrochozoa</taxon>
        <taxon>Mollusca</taxon>
        <taxon>Gastropoda</taxon>
        <taxon>Heterobranchia</taxon>
        <taxon>Euthyneura</taxon>
        <taxon>Panpulmonata</taxon>
        <taxon>Eupulmonata</taxon>
        <taxon>Stylommatophora</taxon>
        <taxon>Helicina</taxon>
        <taxon>Arionoidea</taxon>
        <taxon>Arionidae</taxon>
        <taxon>Arion</taxon>
    </lineage>
</organism>
<comment type="similarity">
    <text evidence="2">Belongs to the LplA family.</text>
</comment>
<reference evidence="4" key="1">
    <citation type="submission" date="2014-12" db="EMBL/GenBank/DDBJ databases">
        <title>Insight into the proteome of Arion vulgaris.</title>
        <authorList>
            <person name="Aradska J."/>
            <person name="Bulat T."/>
            <person name="Smidak R."/>
            <person name="Sarate P."/>
            <person name="Gangsoo J."/>
            <person name="Sialana F."/>
            <person name="Bilban M."/>
            <person name="Lubec G."/>
        </authorList>
    </citation>
    <scope>NUCLEOTIDE SEQUENCE</scope>
    <source>
        <tissue evidence="4">Skin</tissue>
    </source>
</reference>
<evidence type="ECO:0000256" key="1">
    <source>
        <dbReference type="ARBA" id="ARBA00005085"/>
    </source>
</evidence>
<dbReference type="SUPFAM" id="SSF55681">
    <property type="entry name" value="Class II aaRS and biotin synthetases"/>
    <property type="match status" value="1"/>
</dbReference>
<sequence>MRGRFENKMYFIKHVSRVSALSFVTNVVQAKFYSSLAVSSRATTRLVLVSRSNSIYDNLALEEWMYENTDFSDTDYLLMWRNRPAVVFGRHQNPWLEANIPLAYMDNVDIARRSSGGGTVYHDEGNLNLSFLKSRNRYNRKENLHLVVDSIKSKWNLDLEVNARDDIVLDQFYKVSGTAAKLGRVQSYHHFTLLLAVDTSQLWKLLDSPMQGVNSRATKSVPASIKNLEEKIPDLKYEILVDLIGHRFLQEVGAQTSPTHLRYVDPLNETEFPGVLDIRKRLQSWDWIYGKTPKFSLCRTFTGHDFEGVICTLKVNIEIEKGNVVLMTVHLDHQKLVDLIAMINKFYCEIVGNLKLNRKCLSDLERSSREHFKTIISIDRLEVMSVVEWVIRSVDLCYRFV</sequence>
<dbReference type="PANTHER" id="PTHR12561:SF3">
    <property type="entry name" value="LIPOYLTRANSFERASE 1, MITOCHONDRIAL"/>
    <property type="match status" value="1"/>
</dbReference>
<gene>
    <name evidence="4" type="primary">ORF72363</name>
    <name evidence="5" type="synonym">ORF72365</name>
</gene>
<dbReference type="GO" id="GO:0009249">
    <property type="term" value="P:protein lipoylation"/>
    <property type="evidence" value="ECO:0007669"/>
    <property type="project" value="InterPro"/>
</dbReference>
<dbReference type="AlphaFoldDB" id="A0A0B6ZNP8"/>
<dbReference type="GO" id="GO:0017118">
    <property type="term" value="F:lipoyltransferase activity"/>
    <property type="evidence" value="ECO:0007669"/>
    <property type="project" value="TreeGrafter"/>
</dbReference>
<evidence type="ECO:0000313" key="5">
    <source>
        <dbReference type="EMBL" id="CEK69983.1"/>
    </source>
</evidence>
<accession>A0A0B6ZNP8</accession>
<dbReference type="Gene3D" id="3.30.390.50">
    <property type="entry name" value="CO dehydrogenase flavoprotein, C-terminal domain"/>
    <property type="match status" value="1"/>
</dbReference>
<dbReference type="UniPathway" id="UPA00537">
    <property type="reaction ID" value="UER00595"/>
</dbReference>
<proteinExistence type="inferred from homology"/>